<name>F4L798_HALH1</name>
<dbReference type="eggNOG" id="COG2856">
    <property type="taxonomic scope" value="Bacteria"/>
</dbReference>
<dbReference type="Proteomes" id="UP000008461">
    <property type="component" value="Chromosome"/>
</dbReference>
<sequence>MTKTIKNGQELAQAVVEQYGTTDPFLLAELAGIKVDYARWHPLSWGEYDSRSRSICLNLNAPIPLTEVLGHELGHYFAGEMMGRKCKRDEELIAGDFVQQLQFYCLSSNG</sequence>
<protein>
    <recommendedName>
        <fullName evidence="3">IrrE N-terminal-like domain-containing protein</fullName>
    </recommendedName>
</protein>
<organism evidence="1 2">
    <name type="scientific">Haliscomenobacter hydrossis (strain ATCC 27775 / DSM 1100 / LMG 10767 / O)</name>
    <dbReference type="NCBI Taxonomy" id="760192"/>
    <lineage>
        <taxon>Bacteria</taxon>
        <taxon>Pseudomonadati</taxon>
        <taxon>Bacteroidota</taxon>
        <taxon>Saprospiria</taxon>
        <taxon>Saprospirales</taxon>
        <taxon>Haliscomenobacteraceae</taxon>
        <taxon>Haliscomenobacter</taxon>
    </lineage>
</organism>
<reference key="2">
    <citation type="submission" date="2011-04" db="EMBL/GenBank/DDBJ databases">
        <title>Complete sequence of chromosome of Haliscomenobacter hydrossis DSM 1100.</title>
        <authorList>
            <consortium name="US DOE Joint Genome Institute (JGI-PGF)"/>
            <person name="Lucas S."/>
            <person name="Han J."/>
            <person name="Lapidus A."/>
            <person name="Bruce D."/>
            <person name="Goodwin L."/>
            <person name="Pitluck S."/>
            <person name="Peters L."/>
            <person name="Kyrpides N."/>
            <person name="Mavromatis K."/>
            <person name="Ivanova N."/>
            <person name="Ovchinnikova G."/>
            <person name="Pagani I."/>
            <person name="Daligault H."/>
            <person name="Detter J.C."/>
            <person name="Han C."/>
            <person name="Land M."/>
            <person name="Hauser L."/>
            <person name="Markowitz V."/>
            <person name="Cheng J.-F."/>
            <person name="Hugenholtz P."/>
            <person name="Woyke T."/>
            <person name="Wu D."/>
            <person name="Verbarg S."/>
            <person name="Frueling A."/>
            <person name="Brambilla E."/>
            <person name="Klenk H.-P."/>
            <person name="Eisen J.A."/>
        </authorList>
    </citation>
    <scope>NUCLEOTIDE SEQUENCE</scope>
    <source>
        <strain>DSM 1100</strain>
    </source>
</reference>
<dbReference type="HOGENOM" id="CLU_2167427_0_0_10"/>
<evidence type="ECO:0000313" key="2">
    <source>
        <dbReference type="Proteomes" id="UP000008461"/>
    </source>
</evidence>
<keyword evidence="2" id="KW-1185">Reference proteome</keyword>
<evidence type="ECO:0000313" key="1">
    <source>
        <dbReference type="EMBL" id="AEE53125.1"/>
    </source>
</evidence>
<dbReference type="KEGG" id="hhy:Halhy_5300"/>
<dbReference type="RefSeq" id="WP_013767660.1">
    <property type="nucleotide sequence ID" value="NC_015510.1"/>
</dbReference>
<proteinExistence type="predicted"/>
<evidence type="ECO:0008006" key="3">
    <source>
        <dbReference type="Google" id="ProtNLM"/>
    </source>
</evidence>
<dbReference type="AlphaFoldDB" id="F4L798"/>
<dbReference type="STRING" id="760192.Halhy_5300"/>
<dbReference type="OrthoDB" id="964281at2"/>
<dbReference type="EMBL" id="CP002691">
    <property type="protein sequence ID" value="AEE53125.1"/>
    <property type="molecule type" value="Genomic_DNA"/>
</dbReference>
<gene>
    <name evidence="1" type="ordered locus">Halhy_5300</name>
</gene>
<accession>F4L798</accession>
<reference evidence="1 2" key="1">
    <citation type="journal article" date="2011" name="Stand. Genomic Sci.">
        <title>Complete genome sequence of Haliscomenobacter hydrossis type strain (O).</title>
        <authorList>
            <consortium name="US DOE Joint Genome Institute (JGI-PGF)"/>
            <person name="Daligault H."/>
            <person name="Lapidus A."/>
            <person name="Zeytun A."/>
            <person name="Nolan M."/>
            <person name="Lucas S."/>
            <person name="Del Rio T.G."/>
            <person name="Tice H."/>
            <person name="Cheng J.F."/>
            <person name="Tapia R."/>
            <person name="Han C."/>
            <person name="Goodwin L."/>
            <person name="Pitluck S."/>
            <person name="Liolios K."/>
            <person name="Pagani I."/>
            <person name="Ivanova N."/>
            <person name="Huntemann M."/>
            <person name="Mavromatis K."/>
            <person name="Mikhailova N."/>
            <person name="Pati A."/>
            <person name="Chen A."/>
            <person name="Palaniappan K."/>
            <person name="Land M."/>
            <person name="Hauser L."/>
            <person name="Brambilla E.M."/>
            <person name="Rohde M."/>
            <person name="Verbarg S."/>
            <person name="Goker M."/>
            <person name="Bristow J."/>
            <person name="Eisen J.A."/>
            <person name="Markowitz V."/>
            <person name="Hugenholtz P."/>
            <person name="Kyrpides N.C."/>
            <person name="Klenk H.P."/>
            <person name="Woyke T."/>
        </authorList>
    </citation>
    <scope>NUCLEOTIDE SEQUENCE [LARGE SCALE GENOMIC DNA]</scope>
    <source>
        <strain evidence="2">ATCC 27775 / DSM 1100 / LMG 10767 / O</strain>
    </source>
</reference>